<keyword evidence="2 3" id="KW-0378">Hydrolase</keyword>
<evidence type="ECO:0000259" key="4">
    <source>
        <dbReference type="PROSITE" id="PS51462"/>
    </source>
</evidence>
<dbReference type="EMBL" id="CP001022">
    <property type="protein sequence ID" value="ACB62407.1"/>
    <property type="molecule type" value="Genomic_DNA"/>
</dbReference>
<reference evidence="6" key="3">
    <citation type="submission" date="2008-04" db="EMBL/GenBank/DDBJ databases">
        <title>Complete sequence of chromosome of Exiguobacterium sibiricum 255-15.</title>
        <authorList>
            <consortium name="US DOE Joint Genome Institute"/>
            <person name="Copeland A."/>
            <person name="Lucas S."/>
            <person name="Lapidus A."/>
            <person name="Glavina del Rio T."/>
            <person name="Dalin E."/>
            <person name="Tice H."/>
            <person name="Bruce D."/>
            <person name="Goodwin L."/>
            <person name="Pitluck S."/>
            <person name="Kiss H."/>
            <person name="Chertkov O."/>
            <person name="Monk C."/>
            <person name="Brettin T."/>
            <person name="Detter J.C."/>
            <person name="Han C."/>
            <person name="Kuske C.R."/>
            <person name="Schmutz J."/>
            <person name="Larimer F."/>
            <person name="Land M."/>
            <person name="Hauser L."/>
            <person name="Kyrpides N."/>
            <person name="Mikhailova N."/>
            <person name="Vishnivetskaya T."/>
            <person name="Rodrigues D.F."/>
            <person name="Gilichinsky D."/>
            <person name="Tiedje J."/>
            <person name="Richardson P."/>
        </authorList>
    </citation>
    <scope>NUCLEOTIDE SEQUENCE [LARGE SCALE GENOMIC DNA]</scope>
    <source>
        <strain evidence="6">DSM 17290 / CIP 109462 / JCM 13490 / 255-15</strain>
    </source>
</reference>
<organism evidence="5 6">
    <name type="scientific">Exiguobacterium sibiricum (strain DSM 17290 / CCUG 55495 / CIP 109462 / JCM 13490 / 255-15)</name>
    <dbReference type="NCBI Taxonomy" id="262543"/>
    <lineage>
        <taxon>Bacteria</taxon>
        <taxon>Bacillati</taxon>
        <taxon>Bacillota</taxon>
        <taxon>Bacilli</taxon>
        <taxon>Bacillales</taxon>
        <taxon>Bacillales Family XII. Incertae Sedis</taxon>
        <taxon>Exiguobacterium</taxon>
    </lineage>
</organism>
<dbReference type="InterPro" id="IPR000086">
    <property type="entry name" value="NUDIX_hydrolase_dom"/>
</dbReference>
<gene>
    <name evidence="5" type="ordered locus">Exig_2961</name>
</gene>
<comment type="cofactor">
    <cofactor evidence="1">
        <name>Mg(2+)</name>
        <dbReference type="ChEBI" id="CHEBI:18420"/>
    </cofactor>
</comment>
<dbReference type="GO" id="GO:0016787">
    <property type="term" value="F:hydrolase activity"/>
    <property type="evidence" value="ECO:0007669"/>
    <property type="project" value="UniProtKB-KW"/>
</dbReference>
<dbReference type="InterPro" id="IPR020476">
    <property type="entry name" value="Nudix_hydrolase"/>
</dbReference>
<dbReference type="PROSITE" id="PS00893">
    <property type="entry name" value="NUDIX_BOX"/>
    <property type="match status" value="1"/>
</dbReference>
<accession>B1YG23</accession>
<dbReference type="RefSeq" id="WP_012371822.1">
    <property type="nucleotide sequence ID" value="NC_010556.1"/>
</dbReference>
<reference evidence="5 6" key="2">
    <citation type="journal article" date="2008" name="BMC Genomics">
        <title>Architecture of thermal adaptation in an Exiguobacterium sibiricum strain isolated from 3 million year old permafrost: a genome and transcriptome approach.</title>
        <authorList>
            <person name="Rodrigues D.F."/>
            <person name="Ivanova N."/>
            <person name="He Z."/>
            <person name="Huebner M."/>
            <person name="Zhou J."/>
            <person name="Tiedje J.M."/>
        </authorList>
    </citation>
    <scope>NUCLEOTIDE SEQUENCE [LARGE SCALE GENOMIC DNA]</scope>
    <source>
        <strain evidence="6">DSM 17290 / CIP 109462 / JCM 13490 / 255-15</strain>
    </source>
</reference>
<dbReference type="Pfam" id="PF00293">
    <property type="entry name" value="NUDIX"/>
    <property type="match status" value="1"/>
</dbReference>
<dbReference type="Proteomes" id="UP000001681">
    <property type="component" value="Chromosome"/>
</dbReference>
<dbReference type="KEGG" id="esi:Exig_2961"/>
<comment type="similarity">
    <text evidence="3">Belongs to the Nudix hydrolase family.</text>
</comment>
<evidence type="ECO:0000313" key="6">
    <source>
        <dbReference type="Proteomes" id="UP000001681"/>
    </source>
</evidence>
<dbReference type="InterPro" id="IPR015797">
    <property type="entry name" value="NUDIX_hydrolase-like_dom_sf"/>
</dbReference>
<sequence>MRHRACAALIKNNQILMVRLETNDRSFWTLPGGGLEENEPFEQAVIREVQEEVNLAIRIIKPLYSETHANGQEICFLVRQIDSREPILGYDPERLEGNQVLTGVRWTPLSEMTADRQVAKILTASGYDILFL</sequence>
<evidence type="ECO:0000256" key="3">
    <source>
        <dbReference type="RuleBase" id="RU003476"/>
    </source>
</evidence>
<evidence type="ECO:0000313" key="5">
    <source>
        <dbReference type="EMBL" id="ACB62407.1"/>
    </source>
</evidence>
<protein>
    <submittedName>
        <fullName evidence="5">NUDIX hydrolase</fullName>
    </submittedName>
</protein>
<feature type="domain" description="Nudix hydrolase" evidence="4">
    <location>
        <begin position="1"/>
        <end position="132"/>
    </location>
</feature>
<dbReference type="PANTHER" id="PTHR43046:SF14">
    <property type="entry name" value="MUTT_NUDIX FAMILY PROTEIN"/>
    <property type="match status" value="1"/>
</dbReference>
<dbReference type="AlphaFoldDB" id="B1YG23"/>
<dbReference type="STRING" id="262543.Exig_2961"/>
<proteinExistence type="inferred from homology"/>
<dbReference type="InterPro" id="IPR020084">
    <property type="entry name" value="NUDIX_hydrolase_CS"/>
</dbReference>
<evidence type="ECO:0000256" key="1">
    <source>
        <dbReference type="ARBA" id="ARBA00001946"/>
    </source>
</evidence>
<evidence type="ECO:0000256" key="2">
    <source>
        <dbReference type="ARBA" id="ARBA00022801"/>
    </source>
</evidence>
<dbReference type="SUPFAM" id="SSF55811">
    <property type="entry name" value="Nudix"/>
    <property type="match status" value="1"/>
</dbReference>
<dbReference type="PROSITE" id="PS51462">
    <property type="entry name" value="NUDIX"/>
    <property type="match status" value="1"/>
</dbReference>
<keyword evidence="6" id="KW-1185">Reference proteome</keyword>
<dbReference type="Gene3D" id="3.90.79.10">
    <property type="entry name" value="Nucleoside Triphosphate Pyrophosphohydrolase"/>
    <property type="match status" value="1"/>
</dbReference>
<dbReference type="PANTHER" id="PTHR43046">
    <property type="entry name" value="GDP-MANNOSE MANNOSYL HYDROLASE"/>
    <property type="match status" value="1"/>
</dbReference>
<reference evidence="5 6" key="1">
    <citation type="journal article" date="2006" name="Extremophiles">
        <title>Characterization of Exiguobacterium isolates from the Siberian permafrost. Description of Exiguobacterium sibiricum sp. nov.</title>
        <authorList>
            <person name="Rodrigues D.F."/>
            <person name="Goris J."/>
            <person name="Vishnivetskaya T."/>
            <person name="Gilichinsky D."/>
            <person name="Thomashow M.F."/>
            <person name="Tiedje J.M."/>
        </authorList>
    </citation>
    <scope>NUCLEOTIDE SEQUENCE [LARGE SCALE GENOMIC DNA]</scope>
    <source>
        <strain evidence="6">DSM 17290 / CIP 109462 / JCM 13490 / 255-15</strain>
    </source>
</reference>
<dbReference type="eggNOG" id="COG1051">
    <property type="taxonomic scope" value="Bacteria"/>
</dbReference>
<dbReference type="PRINTS" id="PR00502">
    <property type="entry name" value="NUDIXFAMILY"/>
</dbReference>
<dbReference type="HOGENOM" id="CLU_037162_18_9_9"/>
<name>B1YG23_EXIS2</name>